<keyword evidence="3" id="KW-1185">Reference proteome</keyword>
<feature type="region of interest" description="Disordered" evidence="1">
    <location>
        <begin position="121"/>
        <end position="158"/>
    </location>
</feature>
<feature type="compositionally biased region" description="Pro residues" evidence="1">
    <location>
        <begin position="1"/>
        <end position="12"/>
    </location>
</feature>
<protein>
    <submittedName>
        <fullName evidence="2">Uncharacterized protein</fullName>
    </submittedName>
</protein>
<evidence type="ECO:0000313" key="2">
    <source>
        <dbReference type="EMBL" id="KAG9192697.1"/>
    </source>
</evidence>
<evidence type="ECO:0000256" key="1">
    <source>
        <dbReference type="SAM" id="MobiDB-lite"/>
    </source>
</evidence>
<organism evidence="2 3">
    <name type="scientific">Alternaria panax</name>
    <dbReference type="NCBI Taxonomy" id="48097"/>
    <lineage>
        <taxon>Eukaryota</taxon>
        <taxon>Fungi</taxon>
        <taxon>Dikarya</taxon>
        <taxon>Ascomycota</taxon>
        <taxon>Pezizomycotina</taxon>
        <taxon>Dothideomycetes</taxon>
        <taxon>Pleosporomycetidae</taxon>
        <taxon>Pleosporales</taxon>
        <taxon>Pleosporineae</taxon>
        <taxon>Pleosporaceae</taxon>
        <taxon>Alternaria</taxon>
        <taxon>Alternaria sect. Panax</taxon>
    </lineage>
</organism>
<dbReference type="Proteomes" id="UP001199106">
    <property type="component" value="Unassembled WGS sequence"/>
</dbReference>
<evidence type="ECO:0000313" key="3">
    <source>
        <dbReference type="Proteomes" id="UP001199106"/>
    </source>
</evidence>
<feature type="compositionally biased region" description="Low complexity" evidence="1">
    <location>
        <begin position="146"/>
        <end position="155"/>
    </location>
</feature>
<accession>A0AAD4NRS8</accession>
<proteinExistence type="predicted"/>
<name>A0AAD4NRS8_9PLEO</name>
<feature type="region of interest" description="Disordered" evidence="1">
    <location>
        <begin position="336"/>
        <end position="368"/>
    </location>
</feature>
<sequence length="368" mass="40509">MGNIPQQPPAPRPTHGTIPPSGTFHSDMFLDIKKRKLSPSNNDEEVEQTDVKEAREKNEKPTKRKSANNDMINEVRVIRLTDVDPPIFGLFLKFIYRDSYPSNVDARGSMAQYHHRSLTAVPRTTTPTPTTAARPPFPNGNGPGQTTSPSSHMPTLMPPPPPLQGMNYIDSIPPSIHAWLLAQRQGALAFMIHAITNIHAGIGVYFALIPSLMDYVWRATSSSSNLSPPTTVTTVLSPSPLRKLLLDVLVTHWSHHNPKNPNAIVLRSMSVSPNFSTPLKIAWNRLFDKHTDLRNEFIHGLQGHVQMMAADAYFATPTPTAQSGMIRGGVAGSEFGKDHVRSGGQVEKEVVVKEEKKDETDGLTSEKG</sequence>
<feature type="compositionally biased region" description="Low complexity" evidence="1">
    <location>
        <begin position="122"/>
        <end position="134"/>
    </location>
</feature>
<comment type="caution">
    <text evidence="2">The sequence shown here is derived from an EMBL/GenBank/DDBJ whole genome shotgun (WGS) entry which is preliminary data.</text>
</comment>
<dbReference type="AlphaFoldDB" id="A0AAD4NRS8"/>
<dbReference type="EMBL" id="JAANER010000003">
    <property type="protein sequence ID" value="KAG9192697.1"/>
    <property type="molecule type" value="Genomic_DNA"/>
</dbReference>
<feature type="region of interest" description="Disordered" evidence="1">
    <location>
        <begin position="1"/>
        <end position="67"/>
    </location>
</feature>
<reference evidence="2" key="1">
    <citation type="submission" date="2021-07" db="EMBL/GenBank/DDBJ databases">
        <title>Genome Resource of American Ginseng Black Spot Pathogen Alternaria panax.</title>
        <authorList>
            <person name="Qiu C."/>
            <person name="Wang W."/>
            <person name="Liu Z."/>
        </authorList>
    </citation>
    <scope>NUCLEOTIDE SEQUENCE</scope>
    <source>
        <strain evidence="2">BNCC115425</strain>
    </source>
</reference>
<feature type="compositionally biased region" description="Basic and acidic residues" evidence="1">
    <location>
        <begin position="49"/>
        <end position="61"/>
    </location>
</feature>
<gene>
    <name evidence="2" type="ORF">G6011_11431</name>
</gene>